<comment type="caution">
    <text evidence="1">The sequence shown here is derived from an EMBL/GenBank/DDBJ whole genome shotgun (WGS) entry which is preliminary data.</text>
</comment>
<dbReference type="PANTHER" id="PTHR45749">
    <property type="match status" value="1"/>
</dbReference>
<dbReference type="EMBL" id="JARBHB010000003">
    <property type="protein sequence ID" value="KAJ8887900.1"/>
    <property type="molecule type" value="Genomic_DNA"/>
</dbReference>
<protein>
    <recommendedName>
        <fullName evidence="3">DUF4371 domain-containing protein</fullName>
    </recommendedName>
</protein>
<evidence type="ECO:0008006" key="3">
    <source>
        <dbReference type="Google" id="ProtNLM"/>
    </source>
</evidence>
<reference evidence="1 2" key="1">
    <citation type="submission" date="2023-02" db="EMBL/GenBank/DDBJ databases">
        <title>LHISI_Scaffold_Assembly.</title>
        <authorList>
            <person name="Stuart O.P."/>
            <person name="Cleave R."/>
            <person name="Magrath M.J.L."/>
            <person name="Mikheyev A.S."/>
        </authorList>
    </citation>
    <scope>NUCLEOTIDE SEQUENCE [LARGE SCALE GENOMIC DNA]</scope>
    <source>
        <strain evidence="1">Daus_M_001</strain>
        <tissue evidence="1">Leg muscle</tissue>
    </source>
</reference>
<dbReference type="PANTHER" id="PTHR45749:SF28">
    <property type="entry name" value="ZINC FINGER MYM-TYPE PROTEIN 1-LIKE-RELATED"/>
    <property type="match status" value="1"/>
</dbReference>
<evidence type="ECO:0000313" key="1">
    <source>
        <dbReference type="EMBL" id="KAJ8887900.1"/>
    </source>
</evidence>
<evidence type="ECO:0000313" key="2">
    <source>
        <dbReference type="Proteomes" id="UP001159363"/>
    </source>
</evidence>
<dbReference type="Proteomes" id="UP001159363">
    <property type="component" value="Chromosome 3"/>
</dbReference>
<accession>A0ABQ9HUD6</accession>
<keyword evidence="2" id="KW-1185">Reference proteome</keyword>
<name>A0ABQ9HUD6_9NEOP</name>
<organism evidence="1 2">
    <name type="scientific">Dryococelus australis</name>
    <dbReference type="NCBI Taxonomy" id="614101"/>
    <lineage>
        <taxon>Eukaryota</taxon>
        <taxon>Metazoa</taxon>
        <taxon>Ecdysozoa</taxon>
        <taxon>Arthropoda</taxon>
        <taxon>Hexapoda</taxon>
        <taxon>Insecta</taxon>
        <taxon>Pterygota</taxon>
        <taxon>Neoptera</taxon>
        <taxon>Polyneoptera</taxon>
        <taxon>Phasmatodea</taxon>
        <taxon>Verophasmatodea</taxon>
        <taxon>Anareolatae</taxon>
        <taxon>Phasmatidae</taxon>
        <taxon>Eurycanthinae</taxon>
        <taxon>Dryococelus</taxon>
    </lineage>
</organism>
<proteinExistence type="predicted"/>
<gene>
    <name evidence="1" type="ORF">PR048_007384</name>
</gene>
<sequence>MVDEKTDIPIKKQLVICIKYFDSTSNEIQEKFFKFIDVVDVSGENIARTILQKLDRINLDISYCRGQAYEEDSNMSGKFKGVQARITKVQSLAIYIHCANQ</sequence>